<evidence type="ECO:0000313" key="7">
    <source>
        <dbReference type="EMBL" id="MFC4518282.1"/>
    </source>
</evidence>
<dbReference type="PANTHER" id="PTHR42973">
    <property type="entry name" value="BINDING OXIDOREDUCTASE, PUTATIVE (AFU_ORTHOLOGUE AFUA_1G17690)-RELATED"/>
    <property type="match status" value="1"/>
</dbReference>
<dbReference type="Gene3D" id="3.40.462.20">
    <property type="match status" value="1"/>
</dbReference>
<dbReference type="EMBL" id="JBHSFS010000041">
    <property type="protein sequence ID" value="MFC4518282.1"/>
    <property type="molecule type" value="Genomic_DNA"/>
</dbReference>
<dbReference type="RefSeq" id="WP_411952379.1">
    <property type="nucleotide sequence ID" value="NZ_JBHSFS010000041.1"/>
</dbReference>
<feature type="domain" description="FAD-binding PCMH-type" evidence="6">
    <location>
        <begin position="84"/>
        <end position="264"/>
    </location>
</feature>
<dbReference type="Pfam" id="PF01565">
    <property type="entry name" value="FAD_binding_4"/>
    <property type="match status" value="1"/>
</dbReference>
<evidence type="ECO:0000256" key="5">
    <source>
        <dbReference type="ARBA" id="ARBA00023002"/>
    </source>
</evidence>
<comment type="similarity">
    <text evidence="2">Belongs to the oxygen-dependent FAD-linked oxidoreductase family.</text>
</comment>
<keyword evidence="8" id="KW-1185">Reference proteome</keyword>
<keyword evidence="4" id="KW-0274">FAD</keyword>
<dbReference type="PROSITE" id="PS51387">
    <property type="entry name" value="FAD_PCMH"/>
    <property type="match status" value="1"/>
</dbReference>
<reference evidence="8" key="1">
    <citation type="journal article" date="2019" name="Int. J. Syst. Evol. Microbiol.">
        <title>The Global Catalogue of Microorganisms (GCM) 10K type strain sequencing project: providing services to taxonomists for standard genome sequencing and annotation.</title>
        <authorList>
            <consortium name="The Broad Institute Genomics Platform"/>
            <consortium name="The Broad Institute Genome Sequencing Center for Infectious Disease"/>
            <person name="Wu L."/>
            <person name="Ma J."/>
        </authorList>
    </citation>
    <scope>NUCLEOTIDE SEQUENCE [LARGE SCALE GENOMIC DNA]</scope>
    <source>
        <strain evidence="8">CECT 8064</strain>
    </source>
</reference>
<dbReference type="PANTHER" id="PTHR42973:SF39">
    <property type="entry name" value="FAD-BINDING PCMH-TYPE DOMAIN-CONTAINING PROTEIN"/>
    <property type="match status" value="1"/>
</dbReference>
<comment type="cofactor">
    <cofactor evidence="1">
        <name>FAD</name>
        <dbReference type="ChEBI" id="CHEBI:57692"/>
    </cofactor>
</comment>
<dbReference type="Gene3D" id="3.30.465.10">
    <property type="match status" value="1"/>
</dbReference>
<dbReference type="InterPro" id="IPR016169">
    <property type="entry name" value="FAD-bd_PCMH_sub2"/>
</dbReference>
<keyword evidence="5" id="KW-0560">Oxidoreductase</keyword>
<sequence length="572" mass="62267">MNDNLHAKTPAVGTGGRLSNLDRRRFLLRGSGAALGAVAATQVGLPAARAAAAPGAGIAAAPAVTVTPNDTRYIDLTSGLNQRWTAEPERIVLPRTTEQVVAAVQDAVRRGKRISVRGGGHCFEDFVYHSDVQVLINMNLMDDVSFDEKRNAFAVEGGATLLRVYEELYESWGVTLPGGACFSVGVGGHVSGGGYGMLSRRHGLSVDHLEAVEVVVVDAQGNARSVVASRDPKDPNHELFWAHTGGGGGNFGVITKFWFRSPDATGTDPRKLLPAPPAEVFVTSAAWPWEKVTREGFVKLVDFYGKWLEANSSPQSPYADLCSWLFLNHKSLGSLGMMVQMDATVPNAAKLLTDFLSGLDRALGVSDTPGVPQRGGDRAVSQFFTTHRLPWLRATKYVGTAAPQQTDPTMRGKHKSAFHRKGLPTAAIETLYTQLTSTTHKARFAGLVLPSTGGRISSRSATDTAVAQRDSIMKITYETYWQDRGDDDANIAWVRDVYQAVYADTGGVPVPNAVTDGCYINYPDADISDPQFNKSSVPWTELYYKGNYQRLQQVKRTWDPKDIFRHRQSVRP</sequence>
<name>A0ABV9BVX0_9ACTN</name>
<dbReference type="InterPro" id="IPR016166">
    <property type="entry name" value="FAD-bd_PCMH"/>
</dbReference>
<dbReference type="InterPro" id="IPR012951">
    <property type="entry name" value="BBE"/>
</dbReference>
<dbReference type="InterPro" id="IPR036318">
    <property type="entry name" value="FAD-bd_PCMH-like_sf"/>
</dbReference>
<dbReference type="Pfam" id="PF08031">
    <property type="entry name" value="BBE"/>
    <property type="match status" value="1"/>
</dbReference>
<dbReference type="InterPro" id="IPR006094">
    <property type="entry name" value="Oxid_FAD_bind_N"/>
</dbReference>
<accession>A0ABV9BVX0</accession>
<evidence type="ECO:0000313" key="8">
    <source>
        <dbReference type="Proteomes" id="UP001595990"/>
    </source>
</evidence>
<proteinExistence type="inferred from homology"/>
<dbReference type="InterPro" id="IPR006311">
    <property type="entry name" value="TAT_signal"/>
</dbReference>
<comment type="caution">
    <text evidence="7">The sequence shown here is derived from an EMBL/GenBank/DDBJ whole genome shotgun (WGS) entry which is preliminary data.</text>
</comment>
<protein>
    <submittedName>
        <fullName evidence="7">FAD-binding oxidoreductase</fullName>
    </submittedName>
</protein>
<dbReference type="InterPro" id="IPR050416">
    <property type="entry name" value="FAD-linked_Oxidoreductase"/>
</dbReference>
<keyword evidence="3" id="KW-0285">Flavoprotein</keyword>
<evidence type="ECO:0000256" key="3">
    <source>
        <dbReference type="ARBA" id="ARBA00022630"/>
    </source>
</evidence>
<dbReference type="Proteomes" id="UP001595990">
    <property type="component" value="Unassembled WGS sequence"/>
</dbReference>
<organism evidence="7 8">
    <name type="scientific">Streptomyces ehimensis</name>
    <dbReference type="NCBI Taxonomy" id="68195"/>
    <lineage>
        <taxon>Bacteria</taxon>
        <taxon>Bacillati</taxon>
        <taxon>Actinomycetota</taxon>
        <taxon>Actinomycetes</taxon>
        <taxon>Kitasatosporales</taxon>
        <taxon>Streptomycetaceae</taxon>
        <taxon>Streptomyces</taxon>
    </lineage>
</organism>
<evidence type="ECO:0000259" key="6">
    <source>
        <dbReference type="PROSITE" id="PS51387"/>
    </source>
</evidence>
<evidence type="ECO:0000256" key="2">
    <source>
        <dbReference type="ARBA" id="ARBA00005466"/>
    </source>
</evidence>
<evidence type="ECO:0000256" key="1">
    <source>
        <dbReference type="ARBA" id="ARBA00001974"/>
    </source>
</evidence>
<dbReference type="PROSITE" id="PS51318">
    <property type="entry name" value="TAT"/>
    <property type="match status" value="1"/>
</dbReference>
<dbReference type="SUPFAM" id="SSF56176">
    <property type="entry name" value="FAD-binding/transporter-associated domain-like"/>
    <property type="match status" value="1"/>
</dbReference>
<gene>
    <name evidence="7" type="ORF">ACFPEN_36115</name>
</gene>
<evidence type="ECO:0000256" key="4">
    <source>
        <dbReference type="ARBA" id="ARBA00022827"/>
    </source>
</evidence>